<proteinExistence type="predicted"/>
<accession>A0A8T3D304</accession>
<feature type="coiled-coil region" evidence="1">
    <location>
        <begin position="6"/>
        <end position="80"/>
    </location>
</feature>
<sequence>MQRNMEQVYEAEIKLLQEEILMIQNQLENNEREVALHFRELTQNDVPFHADLRGRKKDIIMNLKLELENMEADLARQTKMNGIELTTCEMKTLEKSQTKTVQQHRLSGHCQYLAFQVEFEVTEVQEESSVSRIVTDLNIVVDGCEFSDISTFVSGAEERKSLLLFFRTLKGFSQRCEHRNRTFLHFKVRSHLRFGSASCLRVPFVFWYLCGLGDLY</sequence>
<protein>
    <recommendedName>
        <fullName evidence="4">Centromere protein P</fullName>
    </recommendedName>
</protein>
<dbReference type="EMBL" id="JAERUA010000014">
    <property type="protein sequence ID" value="KAI1890382.1"/>
    <property type="molecule type" value="Genomic_DNA"/>
</dbReference>
<keyword evidence="1" id="KW-0175">Coiled coil</keyword>
<dbReference type="OrthoDB" id="5976950at2759"/>
<dbReference type="PANTHER" id="PTHR28577">
    <property type="entry name" value="CENTROMERE PROTEIN P"/>
    <property type="match status" value="1"/>
</dbReference>
<dbReference type="Pfam" id="PF13096">
    <property type="entry name" value="CENP-P"/>
    <property type="match status" value="1"/>
</dbReference>
<dbReference type="AlphaFoldDB" id="A0A8T3D304"/>
<dbReference type="GO" id="GO:0034080">
    <property type="term" value="P:CENP-A containing chromatin assembly"/>
    <property type="evidence" value="ECO:0007669"/>
    <property type="project" value="InterPro"/>
</dbReference>
<organism evidence="2 3">
    <name type="scientific">Albula goreensis</name>
    <dbReference type="NCBI Taxonomy" id="1534307"/>
    <lineage>
        <taxon>Eukaryota</taxon>
        <taxon>Metazoa</taxon>
        <taxon>Chordata</taxon>
        <taxon>Craniata</taxon>
        <taxon>Vertebrata</taxon>
        <taxon>Euteleostomi</taxon>
        <taxon>Actinopterygii</taxon>
        <taxon>Neopterygii</taxon>
        <taxon>Teleostei</taxon>
        <taxon>Albuliformes</taxon>
        <taxon>Albulidae</taxon>
        <taxon>Albula</taxon>
    </lineage>
</organism>
<evidence type="ECO:0000313" key="2">
    <source>
        <dbReference type="EMBL" id="KAI1890382.1"/>
    </source>
</evidence>
<name>A0A8T3D304_9TELE</name>
<dbReference type="GO" id="GO:0000775">
    <property type="term" value="C:chromosome, centromeric region"/>
    <property type="evidence" value="ECO:0007669"/>
    <property type="project" value="InterPro"/>
</dbReference>
<evidence type="ECO:0000313" key="3">
    <source>
        <dbReference type="Proteomes" id="UP000829720"/>
    </source>
</evidence>
<comment type="caution">
    <text evidence="2">The sequence shown here is derived from an EMBL/GenBank/DDBJ whole genome shotgun (WGS) entry which is preliminary data.</text>
</comment>
<keyword evidence="3" id="KW-1185">Reference proteome</keyword>
<dbReference type="PANTHER" id="PTHR28577:SF1">
    <property type="entry name" value="CENTROMERE PROTEIN P"/>
    <property type="match status" value="1"/>
</dbReference>
<dbReference type="InterPro" id="IPR027801">
    <property type="entry name" value="CENP-P"/>
</dbReference>
<dbReference type="Proteomes" id="UP000829720">
    <property type="component" value="Unassembled WGS sequence"/>
</dbReference>
<evidence type="ECO:0000256" key="1">
    <source>
        <dbReference type="SAM" id="Coils"/>
    </source>
</evidence>
<reference evidence="2" key="1">
    <citation type="submission" date="2021-01" db="EMBL/GenBank/DDBJ databases">
        <authorList>
            <person name="Zahm M."/>
            <person name="Roques C."/>
            <person name="Cabau C."/>
            <person name="Klopp C."/>
            <person name="Donnadieu C."/>
            <person name="Jouanno E."/>
            <person name="Lampietro C."/>
            <person name="Louis A."/>
            <person name="Herpin A."/>
            <person name="Echchiki A."/>
            <person name="Berthelot C."/>
            <person name="Parey E."/>
            <person name="Roest-Crollius H."/>
            <person name="Braasch I."/>
            <person name="Postlethwait J."/>
            <person name="Bobe J."/>
            <person name="Montfort J."/>
            <person name="Bouchez O."/>
            <person name="Begum T."/>
            <person name="Mejri S."/>
            <person name="Adams A."/>
            <person name="Chen W.-J."/>
            <person name="Guiguen Y."/>
        </authorList>
    </citation>
    <scope>NUCLEOTIDE SEQUENCE</scope>
    <source>
        <tissue evidence="2">Blood</tissue>
    </source>
</reference>
<gene>
    <name evidence="2" type="ORF">AGOR_G00153150</name>
</gene>
<evidence type="ECO:0008006" key="4">
    <source>
        <dbReference type="Google" id="ProtNLM"/>
    </source>
</evidence>
<dbReference type="GO" id="GO:0005634">
    <property type="term" value="C:nucleus"/>
    <property type="evidence" value="ECO:0007669"/>
    <property type="project" value="TreeGrafter"/>
</dbReference>